<dbReference type="Pfam" id="PF03480">
    <property type="entry name" value="DctP"/>
    <property type="match status" value="1"/>
</dbReference>
<gene>
    <name evidence="4" type="ORF">SDC9_76956</name>
</gene>
<dbReference type="AlphaFoldDB" id="A0A644YQ43"/>
<keyword evidence="2" id="KW-0813">Transport</keyword>
<dbReference type="NCBIfam" id="TIGR00787">
    <property type="entry name" value="dctP"/>
    <property type="match status" value="1"/>
</dbReference>
<name>A0A644YQ43_9ZZZZ</name>
<dbReference type="GO" id="GO:0030288">
    <property type="term" value="C:outer membrane-bounded periplasmic space"/>
    <property type="evidence" value="ECO:0007669"/>
    <property type="project" value="InterPro"/>
</dbReference>
<dbReference type="Gene3D" id="3.40.190.170">
    <property type="entry name" value="Bacterial extracellular solute-binding protein, family 7"/>
    <property type="match status" value="1"/>
</dbReference>
<dbReference type="PANTHER" id="PTHR33376:SF7">
    <property type="entry name" value="C4-DICARBOXYLATE-BINDING PROTEIN DCTB"/>
    <property type="match status" value="1"/>
</dbReference>
<dbReference type="InterPro" id="IPR038404">
    <property type="entry name" value="TRAP_DctP_sf"/>
</dbReference>
<dbReference type="EMBL" id="VSSQ01005778">
    <property type="protein sequence ID" value="MPM30407.1"/>
    <property type="molecule type" value="Genomic_DNA"/>
</dbReference>
<proteinExistence type="inferred from homology"/>
<dbReference type="GO" id="GO:0055085">
    <property type="term" value="P:transmembrane transport"/>
    <property type="evidence" value="ECO:0007669"/>
    <property type="project" value="InterPro"/>
</dbReference>
<dbReference type="InterPro" id="IPR004682">
    <property type="entry name" value="TRAP_DctP"/>
</dbReference>
<evidence type="ECO:0000256" key="3">
    <source>
        <dbReference type="ARBA" id="ARBA00022729"/>
    </source>
</evidence>
<sequence length="309" mass="34443">MEFKDDGTTALGVCVNYFIKEIEARTDGRITAKVFPDGQLASSSEEYIGGLQNGAFDIGILNNGAWSDYTNAFAGLNIPYLYFDFDTVYAVLDSELGTGWKQKAQDDTTVIPLAYFDIGFRELTNSVREVRTPDDLKGIKLRTMVDDIQMAAWEALGTAVTPVAYSELYTALQQKMVDGQENPVSNIVSSKVYELQPYMTMTNHNYTATIPAASPVFWSKLSADDQKLIQDLMIEAQNKGREKTQVFADAFIKTISDSGVQVYEPTTEELQLFQEKVKPVWSKVETNMGSDNYNKLISFVSEYTAGNSK</sequence>
<evidence type="ECO:0000256" key="1">
    <source>
        <dbReference type="ARBA" id="ARBA00009023"/>
    </source>
</evidence>
<dbReference type="PANTHER" id="PTHR33376">
    <property type="match status" value="1"/>
</dbReference>
<evidence type="ECO:0000256" key="2">
    <source>
        <dbReference type="ARBA" id="ARBA00022448"/>
    </source>
</evidence>
<keyword evidence="3" id="KW-0732">Signal</keyword>
<reference evidence="4" key="1">
    <citation type="submission" date="2019-08" db="EMBL/GenBank/DDBJ databases">
        <authorList>
            <person name="Kucharzyk K."/>
            <person name="Murdoch R.W."/>
            <person name="Higgins S."/>
            <person name="Loffler F."/>
        </authorList>
    </citation>
    <scope>NUCLEOTIDE SEQUENCE</scope>
</reference>
<dbReference type="NCBIfam" id="NF037995">
    <property type="entry name" value="TRAP_S1"/>
    <property type="match status" value="1"/>
</dbReference>
<dbReference type="CDD" id="cd13603">
    <property type="entry name" value="PBP2_TRAP_Siap_TeaA_like"/>
    <property type="match status" value="1"/>
</dbReference>
<dbReference type="PIRSF" id="PIRSF006470">
    <property type="entry name" value="DctB"/>
    <property type="match status" value="1"/>
</dbReference>
<evidence type="ECO:0008006" key="5">
    <source>
        <dbReference type="Google" id="ProtNLM"/>
    </source>
</evidence>
<protein>
    <recommendedName>
        <fullName evidence="5">Solute-binding protein</fullName>
    </recommendedName>
</protein>
<comment type="caution">
    <text evidence="4">The sequence shown here is derived from an EMBL/GenBank/DDBJ whole genome shotgun (WGS) entry which is preliminary data.</text>
</comment>
<accession>A0A644YQ43</accession>
<dbReference type="InterPro" id="IPR018389">
    <property type="entry name" value="DctP_fam"/>
</dbReference>
<comment type="similarity">
    <text evidence="1">Belongs to the bacterial solute-binding protein 7 family.</text>
</comment>
<organism evidence="4">
    <name type="scientific">bioreactor metagenome</name>
    <dbReference type="NCBI Taxonomy" id="1076179"/>
    <lineage>
        <taxon>unclassified sequences</taxon>
        <taxon>metagenomes</taxon>
        <taxon>ecological metagenomes</taxon>
    </lineage>
</organism>
<evidence type="ECO:0000313" key="4">
    <source>
        <dbReference type="EMBL" id="MPM30407.1"/>
    </source>
</evidence>